<gene>
    <name evidence="2" type="ORF">KFK09_014830</name>
</gene>
<organism evidence="2 3">
    <name type="scientific">Dendrobium nobile</name>
    <name type="common">Orchid</name>
    <dbReference type="NCBI Taxonomy" id="94219"/>
    <lineage>
        <taxon>Eukaryota</taxon>
        <taxon>Viridiplantae</taxon>
        <taxon>Streptophyta</taxon>
        <taxon>Embryophyta</taxon>
        <taxon>Tracheophyta</taxon>
        <taxon>Spermatophyta</taxon>
        <taxon>Magnoliopsida</taxon>
        <taxon>Liliopsida</taxon>
        <taxon>Asparagales</taxon>
        <taxon>Orchidaceae</taxon>
        <taxon>Epidendroideae</taxon>
        <taxon>Malaxideae</taxon>
        <taxon>Dendrobiinae</taxon>
        <taxon>Dendrobium</taxon>
    </lineage>
</organism>
<name>A0A8T3B2V2_DENNO</name>
<feature type="region of interest" description="Disordered" evidence="1">
    <location>
        <begin position="27"/>
        <end position="52"/>
    </location>
</feature>
<dbReference type="Proteomes" id="UP000829196">
    <property type="component" value="Unassembled WGS sequence"/>
</dbReference>
<accession>A0A8T3B2V2</accession>
<evidence type="ECO:0000313" key="2">
    <source>
        <dbReference type="EMBL" id="KAI0503887.1"/>
    </source>
</evidence>
<evidence type="ECO:0000256" key="1">
    <source>
        <dbReference type="SAM" id="MobiDB-lite"/>
    </source>
</evidence>
<proteinExistence type="predicted"/>
<sequence>MGVGPPSLCGSGCCTRPPRIERIRMSKFKIHEPMQRNNKKNPPSCGDPQPSYEEDKIDFQLVTSVNVVVHRGREFGLTFLPFGLQKRYKSLDPPRGISGANPDADKVPLSEEKNIYFDRIWRSRFFAPLGS</sequence>
<protein>
    <submittedName>
        <fullName evidence="2">Uncharacterized protein</fullName>
    </submittedName>
</protein>
<keyword evidence="3" id="KW-1185">Reference proteome</keyword>
<reference evidence="2" key="1">
    <citation type="journal article" date="2022" name="Front. Genet.">
        <title>Chromosome-Scale Assembly of the Dendrobium nobile Genome Provides Insights Into the Molecular Mechanism of the Biosynthesis of the Medicinal Active Ingredient of Dendrobium.</title>
        <authorList>
            <person name="Xu Q."/>
            <person name="Niu S.-C."/>
            <person name="Li K.-L."/>
            <person name="Zheng P.-J."/>
            <person name="Zhang X.-J."/>
            <person name="Jia Y."/>
            <person name="Liu Y."/>
            <person name="Niu Y.-X."/>
            <person name="Yu L.-H."/>
            <person name="Chen D.-F."/>
            <person name="Zhang G.-Q."/>
        </authorList>
    </citation>
    <scope>NUCLEOTIDE SEQUENCE</scope>
    <source>
        <tissue evidence="2">Leaf</tissue>
    </source>
</reference>
<evidence type="ECO:0000313" key="3">
    <source>
        <dbReference type="Proteomes" id="UP000829196"/>
    </source>
</evidence>
<comment type="caution">
    <text evidence="2">The sequence shown here is derived from an EMBL/GenBank/DDBJ whole genome shotgun (WGS) entry which is preliminary data.</text>
</comment>
<dbReference type="AlphaFoldDB" id="A0A8T3B2V2"/>
<dbReference type="EMBL" id="JAGYWB010000011">
    <property type="protein sequence ID" value="KAI0503887.1"/>
    <property type="molecule type" value="Genomic_DNA"/>
</dbReference>